<organism evidence="2">
    <name type="scientific">Ostreococcus mediterraneus</name>
    <dbReference type="NCBI Taxonomy" id="1486918"/>
    <lineage>
        <taxon>Eukaryota</taxon>
        <taxon>Viridiplantae</taxon>
        <taxon>Chlorophyta</taxon>
        <taxon>Mamiellophyceae</taxon>
        <taxon>Mamiellales</taxon>
        <taxon>Bathycoccaceae</taxon>
        <taxon>Ostreococcus</taxon>
    </lineage>
</organism>
<proteinExistence type="predicted"/>
<dbReference type="AlphaFoldDB" id="A0A6T5SSG3"/>
<keyword evidence="1" id="KW-0175">Coiled coil</keyword>
<accession>A0A6T5SSG3</accession>
<feature type="coiled-coil region" evidence="1">
    <location>
        <begin position="52"/>
        <end position="173"/>
    </location>
</feature>
<sequence>MSLCSPPDSRVRLLRAQGMTEDVTLRARKTSGQMSWLKAALEHSSAAQREEREQSRETIDALRVRIRALEDIVRERDDALRSCELSKNELAERVKRLDIEAETRAVDLDMKDRHASRLEDSIADLRTQVKTLERLREENATLRREIDERERDARELERQVDAYRATARAAENRQATAELAAAKSERLVKQYLSTPSGEDRLRLENRLGALSEKLSDLSQKETRVARFRACLAEELASSRHALKLENLRAKALERELESKIDELKSF</sequence>
<name>A0A6T5SSG3_9CHLO</name>
<evidence type="ECO:0000313" key="2">
    <source>
        <dbReference type="EMBL" id="CAD8727715.1"/>
    </source>
</evidence>
<dbReference type="EMBL" id="HBFF01000799">
    <property type="protein sequence ID" value="CAD8727715.1"/>
    <property type="molecule type" value="Transcribed_RNA"/>
</dbReference>
<protein>
    <submittedName>
        <fullName evidence="2">Uncharacterized protein</fullName>
    </submittedName>
</protein>
<gene>
    <name evidence="2" type="ORF">OMED0936_LOCUS639</name>
</gene>
<feature type="coiled-coil region" evidence="1">
    <location>
        <begin position="200"/>
        <end position="262"/>
    </location>
</feature>
<reference evidence="2" key="1">
    <citation type="submission" date="2021-01" db="EMBL/GenBank/DDBJ databases">
        <authorList>
            <person name="Corre E."/>
            <person name="Pelletier E."/>
            <person name="Niang G."/>
            <person name="Scheremetjew M."/>
            <person name="Finn R."/>
            <person name="Kale V."/>
            <person name="Holt S."/>
            <person name="Cochrane G."/>
            <person name="Meng A."/>
            <person name="Brown T."/>
            <person name="Cohen L."/>
        </authorList>
    </citation>
    <scope>NUCLEOTIDE SEQUENCE</scope>
    <source>
        <strain evidence="2">Clade-D-RCC2573</strain>
    </source>
</reference>
<evidence type="ECO:0000256" key="1">
    <source>
        <dbReference type="SAM" id="Coils"/>
    </source>
</evidence>